<organism evidence="2 3">
    <name type="scientific">Cellulomonas chitinilytica</name>
    <dbReference type="NCBI Taxonomy" id="398759"/>
    <lineage>
        <taxon>Bacteria</taxon>
        <taxon>Bacillati</taxon>
        <taxon>Actinomycetota</taxon>
        <taxon>Actinomycetes</taxon>
        <taxon>Micrococcales</taxon>
        <taxon>Cellulomonadaceae</taxon>
        <taxon>Cellulomonas</taxon>
    </lineage>
</organism>
<dbReference type="Gene3D" id="3.40.50.360">
    <property type="match status" value="1"/>
</dbReference>
<evidence type="ECO:0000313" key="3">
    <source>
        <dbReference type="Proteomes" id="UP000632740"/>
    </source>
</evidence>
<dbReference type="PANTHER" id="PTHR30546:SF23">
    <property type="entry name" value="FLAVOPROTEIN-LIKE PROTEIN YCP4-RELATED"/>
    <property type="match status" value="1"/>
</dbReference>
<dbReference type="GO" id="GO:0016020">
    <property type="term" value="C:membrane"/>
    <property type="evidence" value="ECO:0007669"/>
    <property type="project" value="TreeGrafter"/>
</dbReference>
<name>A0A919U1T1_9CELL</name>
<dbReference type="RefSeq" id="WP_203754466.1">
    <property type="nucleotide sequence ID" value="NZ_BONK01000008.1"/>
</dbReference>
<dbReference type="GO" id="GO:0003955">
    <property type="term" value="F:NAD(P)H dehydrogenase (quinone) activity"/>
    <property type="evidence" value="ECO:0007669"/>
    <property type="project" value="TreeGrafter"/>
</dbReference>
<dbReference type="Pfam" id="PF03358">
    <property type="entry name" value="FMN_red"/>
    <property type="match status" value="1"/>
</dbReference>
<dbReference type="InterPro" id="IPR008254">
    <property type="entry name" value="Flavodoxin/NO_synth"/>
</dbReference>
<sequence length="197" mass="20763">MATPKVAIAYYSGFGHTQVLADAVANGAKSGGAEVTLIQVDQITDEDWAALDGADAIIFGSPTYMGSASGKFHVFAESTSKRWATKAWQDKIGSGFTNAACKAGDKHSTLAYFATLGAQHLMNWVNLGLHPGWHTSKETEDDLNRLGYFNGAAATTPADLPVDAVHPADIATAEHLGNRVAEFTEIVLAGREALAKA</sequence>
<feature type="domain" description="Flavodoxin-like" evidence="1">
    <location>
        <begin position="6"/>
        <end position="188"/>
    </location>
</feature>
<dbReference type="EMBL" id="BONK01000008">
    <property type="protein sequence ID" value="GIG21696.1"/>
    <property type="molecule type" value="Genomic_DNA"/>
</dbReference>
<dbReference type="InterPro" id="IPR029039">
    <property type="entry name" value="Flavoprotein-like_sf"/>
</dbReference>
<keyword evidence="3" id="KW-1185">Reference proteome</keyword>
<protein>
    <submittedName>
        <fullName evidence="2">FMN reductase</fullName>
    </submittedName>
</protein>
<accession>A0A919U1T1</accession>
<proteinExistence type="predicted"/>
<dbReference type="GO" id="GO:0010181">
    <property type="term" value="F:FMN binding"/>
    <property type="evidence" value="ECO:0007669"/>
    <property type="project" value="InterPro"/>
</dbReference>
<dbReference type="AlphaFoldDB" id="A0A919U1T1"/>
<reference evidence="2" key="1">
    <citation type="submission" date="2021-01" db="EMBL/GenBank/DDBJ databases">
        <title>Whole genome shotgun sequence of Cellulomonas chitinilytica NBRC 110799.</title>
        <authorList>
            <person name="Komaki H."/>
            <person name="Tamura T."/>
        </authorList>
    </citation>
    <scope>NUCLEOTIDE SEQUENCE</scope>
    <source>
        <strain evidence="2">NBRC 110799</strain>
    </source>
</reference>
<dbReference type="Proteomes" id="UP000632740">
    <property type="component" value="Unassembled WGS sequence"/>
</dbReference>
<dbReference type="PANTHER" id="PTHR30546">
    <property type="entry name" value="FLAVODOXIN-RELATED PROTEIN WRBA-RELATED"/>
    <property type="match status" value="1"/>
</dbReference>
<dbReference type="SUPFAM" id="SSF52218">
    <property type="entry name" value="Flavoproteins"/>
    <property type="match status" value="1"/>
</dbReference>
<evidence type="ECO:0000259" key="1">
    <source>
        <dbReference type="PROSITE" id="PS50902"/>
    </source>
</evidence>
<gene>
    <name evidence="2" type="ORF">Cch01nite_24200</name>
</gene>
<comment type="caution">
    <text evidence="2">The sequence shown here is derived from an EMBL/GenBank/DDBJ whole genome shotgun (WGS) entry which is preliminary data.</text>
</comment>
<evidence type="ECO:0000313" key="2">
    <source>
        <dbReference type="EMBL" id="GIG21696.1"/>
    </source>
</evidence>
<dbReference type="InterPro" id="IPR005025">
    <property type="entry name" value="FMN_Rdtase-like_dom"/>
</dbReference>
<dbReference type="PROSITE" id="PS50902">
    <property type="entry name" value="FLAVODOXIN_LIKE"/>
    <property type="match status" value="1"/>
</dbReference>